<dbReference type="InterPro" id="IPR045792">
    <property type="entry name" value="DUF6036"/>
</dbReference>
<dbReference type="Proteomes" id="UP001595712">
    <property type="component" value="Unassembled WGS sequence"/>
</dbReference>
<name>A0ABV7PRU9_9ACTN</name>
<reference evidence="3" key="1">
    <citation type="journal article" date="2019" name="Int. J. Syst. Evol. Microbiol.">
        <title>The Global Catalogue of Microorganisms (GCM) 10K type strain sequencing project: providing services to taxonomists for standard genome sequencing and annotation.</title>
        <authorList>
            <consortium name="The Broad Institute Genomics Platform"/>
            <consortium name="The Broad Institute Genome Sequencing Center for Infectious Disease"/>
            <person name="Wu L."/>
            <person name="Ma J."/>
        </authorList>
    </citation>
    <scope>NUCLEOTIDE SEQUENCE [LARGE SCALE GENOMIC DNA]</scope>
    <source>
        <strain evidence="3">CGMCC 4.7396</strain>
    </source>
</reference>
<comment type="caution">
    <text evidence="2">The sequence shown here is derived from an EMBL/GenBank/DDBJ whole genome shotgun (WGS) entry which is preliminary data.</text>
</comment>
<evidence type="ECO:0000259" key="1">
    <source>
        <dbReference type="Pfam" id="PF19502"/>
    </source>
</evidence>
<dbReference type="Pfam" id="PF19502">
    <property type="entry name" value="DUF6036"/>
    <property type="match status" value="1"/>
</dbReference>
<keyword evidence="3" id="KW-1185">Reference proteome</keyword>
<evidence type="ECO:0000313" key="3">
    <source>
        <dbReference type="Proteomes" id="UP001595712"/>
    </source>
</evidence>
<dbReference type="EMBL" id="JBHRWO010000004">
    <property type="protein sequence ID" value="MFC3491195.1"/>
    <property type="molecule type" value="Genomic_DNA"/>
</dbReference>
<dbReference type="RefSeq" id="WP_387969635.1">
    <property type="nucleotide sequence ID" value="NZ_JBHRWO010000004.1"/>
</dbReference>
<sequence length="171" mass="18985">MNDTLGRDDITELLTELGEVLAQEGERAELFIVGGAAMALAYNTRRFTGDLDAIFEPKMVVYEAARKVAEQHGVESDWLNDAVKGFLPGVDPNATVMLKRPGIVVRVASPRYLFAMKAAAARADRDAKDLRELYQLNGFQSVEEALDCVADYYPARQLTPKTKLFVRMLLS</sequence>
<gene>
    <name evidence="2" type="ORF">ACFO8M_01665</name>
</gene>
<protein>
    <submittedName>
        <fullName evidence="2">DUF6036 family nucleotidyltransferase</fullName>
    </submittedName>
</protein>
<organism evidence="2 3">
    <name type="scientific">Glycomyces rhizosphaerae</name>
    <dbReference type="NCBI Taxonomy" id="2054422"/>
    <lineage>
        <taxon>Bacteria</taxon>
        <taxon>Bacillati</taxon>
        <taxon>Actinomycetota</taxon>
        <taxon>Actinomycetes</taxon>
        <taxon>Glycomycetales</taxon>
        <taxon>Glycomycetaceae</taxon>
        <taxon>Glycomyces</taxon>
    </lineage>
</organism>
<feature type="domain" description="DUF6036" evidence="1">
    <location>
        <begin position="14"/>
        <end position="132"/>
    </location>
</feature>
<proteinExistence type="predicted"/>
<accession>A0ABV7PRU9</accession>
<evidence type="ECO:0000313" key="2">
    <source>
        <dbReference type="EMBL" id="MFC3491195.1"/>
    </source>
</evidence>